<keyword evidence="2" id="KW-1185">Reference proteome</keyword>
<dbReference type="EMBL" id="CADCXV010001116">
    <property type="protein sequence ID" value="CAB0041481.1"/>
    <property type="molecule type" value="Genomic_DNA"/>
</dbReference>
<proteinExistence type="predicted"/>
<evidence type="ECO:0000313" key="1">
    <source>
        <dbReference type="EMBL" id="CAB0041481.1"/>
    </source>
</evidence>
<dbReference type="AlphaFoldDB" id="A0A6H5J256"/>
<evidence type="ECO:0000313" key="2">
    <source>
        <dbReference type="Proteomes" id="UP000479190"/>
    </source>
</evidence>
<protein>
    <submittedName>
        <fullName evidence="1">Uncharacterized protein</fullName>
    </submittedName>
</protein>
<reference evidence="1 2" key="1">
    <citation type="submission" date="2020-02" db="EMBL/GenBank/DDBJ databases">
        <authorList>
            <person name="Ferguson B K."/>
        </authorList>
    </citation>
    <scope>NUCLEOTIDE SEQUENCE [LARGE SCALE GENOMIC DNA]</scope>
</reference>
<name>A0A6H5J256_9HYME</name>
<accession>A0A6H5J256</accession>
<sequence>MFERLITIITANYWMQLSAQHREREPRAYNTRRAVPPSIVRYMQATWCCSEHEHELHAGGTRYVPAAVVHTSHHQPVTSVGGGSGALESYSRQQRLRVCLNSRERAANIPPRSAATRAKKVSGSLFRSCSRSLILYASAHIVLCSRQCAAVDEFRPDSAHVCSRESVLACLLLENSETFSSVGCPLPLFIIRDACARLHQGGGCSPLCSACTPSVSLVYSL</sequence>
<dbReference type="Proteomes" id="UP000479190">
    <property type="component" value="Unassembled WGS sequence"/>
</dbReference>
<gene>
    <name evidence="1" type="ORF">TBRA_LOCUS13149</name>
</gene>
<organism evidence="1 2">
    <name type="scientific">Trichogramma brassicae</name>
    <dbReference type="NCBI Taxonomy" id="86971"/>
    <lineage>
        <taxon>Eukaryota</taxon>
        <taxon>Metazoa</taxon>
        <taxon>Ecdysozoa</taxon>
        <taxon>Arthropoda</taxon>
        <taxon>Hexapoda</taxon>
        <taxon>Insecta</taxon>
        <taxon>Pterygota</taxon>
        <taxon>Neoptera</taxon>
        <taxon>Endopterygota</taxon>
        <taxon>Hymenoptera</taxon>
        <taxon>Apocrita</taxon>
        <taxon>Proctotrupomorpha</taxon>
        <taxon>Chalcidoidea</taxon>
        <taxon>Trichogrammatidae</taxon>
        <taxon>Trichogramma</taxon>
    </lineage>
</organism>